<feature type="transmembrane region" description="Helical" evidence="1">
    <location>
        <begin position="20"/>
        <end position="38"/>
    </location>
</feature>
<accession>A0A0M2T1T4</accession>
<keyword evidence="3" id="KW-1185">Reference proteome</keyword>
<keyword evidence="1" id="KW-1133">Transmembrane helix</keyword>
<dbReference type="AlphaFoldDB" id="A0A0M2T1T4"/>
<dbReference type="EMBL" id="LAYY01000004">
    <property type="protein sequence ID" value="KKK39202.1"/>
    <property type="molecule type" value="Genomic_DNA"/>
</dbReference>
<keyword evidence="1" id="KW-0812">Transmembrane</keyword>
<feature type="transmembrane region" description="Helical" evidence="1">
    <location>
        <begin position="136"/>
        <end position="154"/>
    </location>
</feature>
<dbReference type="PATRIC" id="fig|1408103.3.peg.1217"/>
<feature type="transmembrane region" description="Helical" evidence="1">
    <location>
        <begin position="211"/>
        <end position="230"/>
    </location>
</feature>
<keyword evidence="1" id="KW-0472">Membrane</keyword>
<organism evidence="2 3">
    <name type="scientific">Mesobacillus campisalis</name>
    <dbReference type="NCBI Taxonomy" id="1408103"/>
    <lineage>
        <taxon>Bacteria</taxon>
        <taxon>Bacillati</taxon>
        <taxon>Bacillota</taxon>
        <taxon>Bacilli</taxon>
        <taxon>Bacillales</taxon>
        <taxon>Bacillaceae</taxon>
        <taxon>Mesobacillus</taxon>
    </lineage>
</organism>
<evidence type="ECO:0000313" key="2">
    <source>
        <dbReference type="EMBL" id="KKK39202.1"/>
    </source>
</evidence>
<proteinExistence type="predicted"/>
<dbReference type="RefSeq" id="WP_046522693.1">
    <property type="nucleotide sequence ID" value="NZ_LAYY01000004.1"/>
</dbReference>
<feature type="transmembrane region" description="Helical" evidence="1">
    <location>
        <begin position="50"/>
        <end position="69"/>
    </location>
</feature>
<name>A0A0M2T1T4_9BACI</name>
<dbReference type="Proteomes" id="UP000034166">
    <property type="component" value="Unassembled WGS sequence"/>
</dbReference>
<comment type="caution">
    <text evidence="2">The sequence shown here is derived from an EMBL/GenBank/DDBJ whole genome shotgun (WGS) entry which is preliminary data.</text>
</comment>
<evidence type="ECO:0000256" key="1">
    <source>
        <dbReference type="SAM" id="Phobius"/>
    </source>
</evidence>
<dbReference type="NCBIfam" id="TIGR02206">
    <property type="entry name" value="intg_mem_TP0381"/>
    <property type="match status" value="1"/>
</dbReference>
<protein>
    <submittedName>
        <fullName evidence="2">Membrane protein</fullName>
    </submittedName>
</protein>
<dbReference type="Pfam" id="PF14808">
    <property type="entry name" value="TMEM164"/>
    <property type="match status" value="1"/>
</dbReference>
<feature type="transmembrane region" description="Helical" evidence="1">
    <location>
        <begin position="106"/>
        <end position="124"/>
    </location>
</feature>
<dbReference type="OrthoDB" id="9813172at2"/>
<feature type="transmembrane region" description="Helical" evidence="1">
    <location>
        <begin position="166"/>
        <end position="187"/>
    </location>
</feature>
<evidence type="ECO:0000313" key="3">
    <source>
        <dbReference type="Proteomes" id="UP000034166"/>
    </source>
</evidence>
<dbReference type="InterPro" id="IPR011737">
    <property type="entry name" value="CHP02206_TP0381"/>
</dbReference>
<gene>
    <name evidence="2" type="ORF">WQ57_05420</name>
</gene>
<feature type="transmembrane region" description="Helical" evidence="1">
    <location>
        <begin position="81"/>
        <end position="99"/>
    </location>
</feature>
<reference evidence="2 3" key="1">
    <citation type="submission" date="2015-04" db="EMBL/GenBank/DDBJ databases">
        <title>Taxonomic description and genome sequence of Bacillus campisalis sp. nov., a novel member of the genus Bacillus isolated from solar saltern.</title>
        <authorList>
            <person name="Mathan Kumar R."/>
            <person name="Kaur G."/>
            <person name="Kumar A."/>
            <person name="Singh N.K."/>
            <person name="Kaur N."/>
            <person name="Kumar N."/>
            <person name="Mayilraj S."/>
        </authorList>
    </citation>
    <scope>NUCLEOTIDE SEQUENCE [LARGE SCALE GENOMIC DNA]</scope>
    <source>
        <strain evidence="2 3">SA2-6</strain>
    </source>
</reference>
<sequence length="238" mass="27869">MNSFFSFHSKQESFRLFSGEHLLTMGIILTLCILSVFFRKTFQEGSKDRLIRFSLAFLLVLSESCYHVWLLSENEWSVKTALPLHLSDLAVFLAIIMLLRNNCKLLAFMYFAGLASSIQAILTPNLGHFSFPHFRYVQFFVSHGTVLLAILFMVVSCKFRPTIRSIWTTVLIVDFYAACIFLLNKWLRANYLYIMHKPGNTSSPLNYLGPWPWYLFSMELVMIIGFYILYSPFWFKRR</sequence>